<comment type="subunit">
    <text evidence="2">Interacts with ribosomal protein uL14 (rplN).</text>
</comment>
<dbReference type="STRING" id="457570.Nther_0536"/>
<evidence type="ECO:0000256" key="1">
    <source>
        <dbReference type="ARBA" id="ARBA00010574"/>
    </source>
</evidence>
<dbReference type="GO" id="GO:0017148">
    <property type="term" value="P:negative regulation of translation"/>
    <property type="evidence" value="ECO:0007669"/>
    <property type="project" value="UniProtKB-UniRule"/>
</dbReference>
<dbReference type="HAMAP" id="MF_01477">
    <property type="entry name" value="Iojap_RsfS"/>
    <property type="match status" value="1"/>
</dbReference>
<dbReference type="GO" id="GO:0090071">
    <property type="term" value="P:negative regulation of ribosome biogenesis"/>
    <property type="evidence" value="ECO:0007669"/>
    <property type="project" value="UniProtKB-UniRule"/>
</dbReference>
<dbReference type="EMBL" id="CP001034">
    <property type="protein sequence ID" value="ACB84132.1"/>
    <property type="molecule type" value="Genomic_DNA"/>
</dbReference>
<dbReference type="PANTHER" id="PTHR21043:SF0">
    <property type="entry name" value="MITOCHONDRIAL ASSEMBLY OF RIBOSOMAL LARGE SUBUNIT PROTEIN 1"/>
    <property type="match status" value="1"/>
</dbReference>
<dbReference type="GO" id="GO:0005737">
    <property type="term" value="C:cytoplasm"/>
    <property type="evidence" value="ECO:0007669"/>
    <property type="project" value="UniProtKB-SubCell"/>
</dbReference>
<dbReference type="InterPro" id="IPR043519">
    <property type="entry name" value="NT_sf"/>
</dbReference>
<keyword evidence="2" id="KW-0963">Cytoplasm</keyword>
<name>B2A6C1_NATTJ</name>
<dbReference type="RefSeq" id="WP_012447018.1">
    <property type="nucleotide sequence ID" value="NC_010718.1"/>
</dbReference>
<gene>
    <name evidence="2" type="primary">rsfS</name>
    <name evidence="3" type="ordered locus">Nther_0536</name>
</gene>
<keyword evidence="2" id="KW-0810">Translation regulation</keyword>
<reference evidence="3 4" key="2">
    <citation type="journal article" date="2011" name="J. Bacteriol.">
        <title>Complete genome sequence of the anaerobic, halophilic alkalithermophile Natranaerobius thermophilus JW/NM-WN-LF.</title>
        <authorList>
            <person name="Zhao B."/>
            <person name="Mesbah N.M."/>
            <person name="Dalin E."/>
            <person name="Goodwin L."/>
            <person name="Nolan M."/>
            <person name="Pitluck S."/>
            <person name="Chertkov O."/>
            <person name="Brettin T.S."/>
            <person name="Han J."/>
            <person name="Larimer F.W."/>
            <person name="Land M.L."/>
            <person name="Hauser L."/>
            <person name="Kyrpides N."/>
            <person name="Wiegel J."/>
        </authorList>
    </citation>
    <scope>NUCLEOTIDE SEQUENCE [LARGE SCALE GENOMIC DNA]</scope>
    <source>
        <strain evidence="4">ATCC BAA-1301 / DSM 18059 / JW/NM-WN-LF</strain>
    </source>
</reference>
<dbReference type="InParanoid" id="B2A6C1"/>
<protein>
    <recommendedName>
        <fullName evidence="2">Ribosomal silencing factor RsfS</fullName>
    </recommendedName>
</protein>
<dbReference type="eggNOG" id="COG0799">
    <property type="taxonomic scope" value="Bacteria"/>
</dbReference>
<accession>B2A6C1</accession>
<dbReference type="Pfam" id="PF02410">
    <property type="entry name" value="RsfS"/>
    <property type="match status" value="1"/>
</dbReference>
<dbReference type="HOGENOM" id="CLU_092688_2_2_9"/>
<dbReference type="Proteomes" id="UP000001683">
    <property type="component" value="Chromosome"/>
</dbReference>
<evidence type="ECO:0000313" key="3">
    <source>
        <dbReference type="EMBL" id="ACB84132.1"/>
    </source>
</evidence>
<keyword evidence="4" id="KW-1185">Reference proteome</keyword>
<reference evidence="3 4" key="1">
    <citation type="submission" date="2008-04" db="EMBL/GenBank/DDBJ databases">
        <title>Complete sequence of chromosome of Natranaerobius thermophilus JW/NM-WN-LF.</title>
        <authorList>
            <consortium name="US DOE Joint Genome Institute"/>
            <person name="Copeland A."/>
            <person name="Lucas S."/>
            <person name="Lapidus A."/>
            <person name="Glavina del Rio T."/>
            <person name="Dalin E."/>
            <person name="Tice H."/>
            <person name="Bruce D."/>
            <person name="Goodwin L."/>
            <person name="Pitluck S."/>
            <person name="Chertkov O."/>
            <person name="Brettin T."/>
            <person name="Detter J.C."/>
            <person name="Han C."/>
            <person name="Kuske C.R."/>
            <person name="Schmutz J."/>
            <person name="Larimer F."/>
            <person name="Land M."/>
            <person name="Hauser L."/>
            <person name="Kyrpides N."/>
            <person name="Lykidis A."/>
            <person name="Mesbah N.M."/>
            <person name="Wiegel J."/>
        </authorList>
    </citation>
    <scope>NUCLEOTIDE SEQUENCE [LARGE SCALE GENOMIC DNA]</scope>
    <source>
        <strain evidence="4">ATCC BAA-1301 / DSM 18059 / JW/NM-WN-LF</strain>
    </source>
</reference>
<evidence type="ECO:0000256" key="2">
    <source>
        <dbReference type="HAMAP-Rule" id="MF_01477"/>
    </source>
</evidence>
<evidence type="ECO:0000313" key="4">
    <source>
        <dbReference type="Proteomes" id="UP000001683"/>
    </source>
</evidence>
<dbReference type="GO" id="GO:0042256">
    <property type="term" value="P:cytosolic ribosome assembly"/>
    <property type="evidence" value="ECO:0007669"/>
    <property type="project" value="UniProtKB-UniRule"/>
</dbReference>
<dbReference type="InterPro" id="IPR004394">
    <property type="entry name" value="Iojap/RsfS/C7orf30"/>
</dbReference>
<dbReference type="AlphaFoldDB" id="B2A6C1"/>
<dbReference type="GO" id="GO:0043023">
    <property type="term" value="F:ribosomal large subunit binding"/>
    <property type="evidence" value="ECO:0007669"/>
    <property type="project" value="TreeGrafter"/>
</dbReference>
<dbReference type="OrthoDB" id="9793681at2"/>
<dbReference type="NCBIfam" id="TIGR00090">
    <property type="entry name" value="rsfS_iojap_ybeB"/>
    <property type="match status" value="1"/>
</dbReference>
<dbReference type="SUPFAM" id="SSF81301">
    <property type="entry name" value="Nucleotidyltransferase"/>
    <property type="match status" value="1"/>
</dbReference>
<proteinExistence type="inferred from homology"/>
<dbReference type="FunCoup" id="B2A6C1">
    <property type="interactions" value="352"/>
</dbReference>
<dbReference type="KEGG" id="nth:Nther_0536"/>
<dbReference type="Gene3D" id="3.30.460.10">
    <property type="entry name" value="Beta Polymerase, domain 2"/>
    <property type="match status" value="1"/>
</dbReference>
<keyword evidence="2" id="KW-0678">Repressor</keyword>
<comment type="function">
    <text evidence="2">Functions as a ribosomal silencing factor. Interacts with ribosomal protein uL14 (rplN), blocking formation of intersubunit bridge B8. Prevents association of the 30S and 50S ribosomal subunits and the formation of functional ribosomes, thus repressing translation.</text>
</comment>
<dbReference type="PANTHER" id="PTHR21043">
    <property type="entry name" value="IOJAP SUPERFAMILY ORTHOLOG"/>
    <property type="match status" value="1"/>
</dbReference>
<comment type="subcellular location">
    <subcellularLocation>
        <location evidence="2">Cytoplasm</location>
    </subcellularLocation>
</comment>
<organism evidence="3 4">
    <name type="scientific">Natranaerobius thermophilus (strain ATCC BAA-1301 / DSM 18059 / JW/NM-WN-LF)</name>
    <dbReference type="NCBI Taxonomy" id="457570"/>
    <lineage>
        <taxon>Bacteria</taxon>
        <taxon>Bacillati</taxon>
        <taxon>Bacillota</taxon>
        <taxon>Clostridia</taxon>
        <taxon>Natranaerobiales</taxon>
        <taxon>Natranaerobiaceae</taxon>
        <taxon>Natranaerobius</taxon>
    </lineage>
</organism>
<sequence>MQDSLQLAKNIAKKLDDKKGKDIVLLKVKDITLIADYFVIVTGTSTTHIQSLAENLISSLKEEDDFSPLHKEGLAEGNWILLDYDSVLVHIFLEDTREFYNLERLWGEAEEITL</sequence>
<comment type="similarity">
    <text evidence="1 2">Belongs to the Iojap/RsfS family.</text>
</comment>